<evidence type="ECO:0000313" key="2">
    <source>
        <dbReference type="EMBL" id="KKL11427.1"/>
    </source>
</evidence>
<name>A0A0F9SRL7_9ZZZZ</name>
<evidence type="ECO:0000256" key="1">
    <source>
        <dbReference type="SAM" id="Phobius"/>
    </source>
</evidence>
<keyword evidence="1" id="KW-1133">Transmembrane helix</keyword>
<dbReference type="EMBL" id="LAZR01001750">
    <property type="protein sequence ID" value="KKN39671.1"/>
    <property type="molecule type" value="Genomic_DNA"/>
</dbReference>
<gene>
    <name evidence="3" type="ORF">LCGC14_0741060</name>
    <name evidence="2" type="ORF">LCGC14_2545930</name>
</gene>
<dbReference type="EMBL" id="LAZR01041657">
    <property type="protein sequence ID" value="KKL11427.1"/>
    <property type="molecule type" value="Genomic_DNA"/>
</dbReference>
<keyword evidence="1" id="KW-0812">Transmembrane</keyword>
<proteinExistence type="predicted"/>
<reference evidence="3" key="1">
    <citation type="journal article" date="2015" name="Nature">
        <title>Complex archaea that bridge the gap between prokaryotes and eukaryotes.</title>
        <authorList>
            <person name="Spang A."/>
            <person name="Saw J.H."/>
            <person name="Jorgensen S.L."/>
            <person name="Zaremba-Niedzwiedzka K."/>
            <person name="Martijn J."/>
            <person name="Lind A.E."/>
            <person name="van Eijk R."/>
            <person name="Schleper C."/>
            <person name="Guy L."/>
            <person name="Ettema T.J."/>
        </authorList>
    </citation>
    <scope>NUCLEOTIDE SEQUENCE</scope>
</reference>
<evidence type="ECO:0000313" key="3">
    <source>
        <dbReference type="EMBL" id="KKN39671.1"/>
    </source>
</evidence>
<comment type="caution">
    <text evidence="3">The sequence shown here is derived from an EMBL/GenBank/DDBJ whole genome shotgun (WGS) entry which is preliminary data.</text>
</comment>
<feature type="transmembrane region" description="Helical" evidence="1">
    <location>
        <begin position="63"/>
        <end position="82"/>
    </location>
</feature>
<feature type="transmembrane region" description="Helical" evidence="1">
    <location>
        <begin position="12"/>
        <end position="30"/>
    </location>
</feature>
<organism evidence="3">
    <name type="scientific">marine sediment metagenome</name>
    <dbReference type="NCBI Taxonomy" id="412755"/>
    <lineage>
        <taxon>unclassified sequences</taxon>
        <taxon>metagenomes</taxon>
        <taxon>ecological metagenomes</taxon>
    </lineage>
</organism>
<keyword evidence="1" id="KW-0472">Membrane</keyword>
<sequence length="93" mass="10459">MNYLKRHPNIMLTVFHFIVGTAVNLILARAVTTGAVYYTIGIGSVIVSLAVTAWFLRVKGRPMWFLFLAVLSWIGFALLLYLENKNETKGRIG</sequence>
<protein>
    <submittedName>
        <fullName evidence="3">Uncharacterized protein</fullName>
    </submittedName>
</protein>
<dbReference type="AlphaFoldDB" id="A0A0F9SRL7"/>
<feature type="transmembrane region" description="Helical" evidence="1">
    <location>
        <begin position="36"/>
        <end position="56"/>
    </location>
</feature>
<accession>A0A0F9SRL7</accession>